<evidence type="ECO:0000313" key="9">
    <source>
        <dbReference type="EMBL" id="NLP65587.1"/>
    </source>
</evidence>
<evidence type="ECO:0000256" key="6">
    <source>
        <dbReference type="SAM" id="Phobius"/>
    </source>
</evidence>
<dbReference type="AlphaFoldDB" id="A0A8T6ZK73"/>
<keyword evidence="4 6" id="KW-0472">Membrane</keyword>
<keyword evidence="2 6" id="KW-0812">Transmembrane</keyword>
<dbReference type="InterPro" id="IPR035658">
    <property type="entry name" value="TrbF"/>
</dbReference>
<reference evidence="9" key="2">
    <citation type="submission" date="2020-04" db="EMBL/GenBank/DDBJ databases">
        <authorList>
            <person name="Alexandrino P."/>
            <person name="Mendonca T."/>
            <person name="Guaman L."/>
            <person name="Cherix J."/>
            <person name="Lozano-Sakalauskas G."/>
            <person name="Fujita A."/>
            <person name="Filho E.R."/>
            <person name="Long P."/>
            <person name="Padilla G."/>
            <person name="Taciro M.K."/>
            <person name="Gomez J.G."/>
            <person name="Silva L.F."/>
            <person name="Torres M."/>
        </authorList>
    </citation>
    <scope>NUCLEOTIDE SEQUENCE</scope>
    <source>
        <strain evidence="9">LMG 19450</strain>
    </source>
</reference>
<dbReference type="InterPro" id="IPR007430">
    <property type="entry name" value="VirB8"/>
</dbReference>
<evidence type="ECO:0000259" key="7">
    <source>
        <dbReference type="Pfam" id="PF04335"/>
    </source>
</evidence>
<evidence type="ECO:0000313" key="10">
    <source>
        <dbReference type="Proteomes" id="UP000030460"/>
    </source>
</evidence>
<feature type="transmembrane region" description="Helical" evidence="6">
    <location>
        <begin position="63"/>
        <end position="80"/>
    </location>
</feature>
<dbReference type="Pfam" id="PF04335">
    <property type="entry name" value="VirB8"/>
    <property type="match status" value="1"/>
</dbReference>
<comment type="caution">
    <text evidence="9">The sequence shown here is derived from an EMBL/GenBank/DDBJ whole genome shotgun (WGS) entry which is preliminary data.</text>
</comment>
<accession>A0A8T6ZK73</accession>
<dbReference type="Gene3D" id="3.10.450.230">
    <property type="entry name" value="VirB8 protein"/>
    <property type="match status" value="1"/>
</dbReference>
<evidence type="ECO:0000256" key="3">
    <source>
        <dbReference type="ARBA" id="ARBA00022989"/>
    </source>
</evidence>
<proteinExistence type="predicted"/>
<protein>
    <submittedName>
        <fullName evidence="9">Type IV secretion system protein</fullName>
    </submittedName>
</protein>
<evidence type="ECO:0000313" key="8">
    <source>
        <dbReference type="EMBL" id="NLP65502.1"/>
    </source>
</evidence>
<evidence type="ECO:0000256" key="4">
    <source>
        <dbReference type="ARBA" id="ARBA00023136"/>
    </source>
</evidence>
<feature type="domain" description="Bacterial virulence protein VirB8" evidence="7">
    <location>
        <begin position="42"/>
        <end position="244"/>
    </location>
</feature>
<name>A0A8T6ZK73_9BURK</name>
<reference evidence="9" key="1">
    <citation type="journal article" date="2015" name="Genome Announc.">
        <title>Draft Genome Sequence of the Polyhydroxyalkanoate-Producing Bacterium Burkholderia sacchari LMG 19450 Isolated from Brazilian Sugarcane Plantation Soil.</title>
        <authorList>
            <person name="Alexandrino P.M."/>
            <person name="Mendonca T.T."/>
            <person name="Guaman Bautista L.P."/>
            <person name="Cherix J."/>
            <person name="Lozano-Sakalauskas G.C."/>
            <person name="Fujita A."/>
            <person name="Ramos Filho E."/>
            <person name="Long P."/>
            <person name="Padilla G."/>
            <person name="Taciro M.K."/>
            <person name="Gomez J.G."/>
            <person name="Silva L.F."/>
        </authorList>
    </citation>
    <scope>NUCLEOTIDE SEQUENCE</scope>
    <source>
        <strain evidence="9">LMG 19450</strain>
    </source>
</reference>
<gene>
    <name evidence="8" type="ORF">NH14_031070</name>
    <name evidence="9" type="ORF">NH14_031505</name>
</gene>
<comment type="subcellular location">
    <subcellularLocation>
        <location evidence="1">Membrane</location>
        <topology evidence="1">Single-pass membrane protein</topology>
    </subcellularLocation>
</comment>
<dbReference type="SUPFAM" id="SSF54427">
    <property type="entry name" value="NTF2-like"/>
    <property type="match status" value="1"/>
</dbReference>
<dbReference type="InterPro" id="IPR032710">
    <property type="entry name" value="NTF2-like_dom_sf"/>
</dbReference>
<dbReference type="CDD" id="cd16425">
    <property type="entry name" value="TrbF"/>
    <property type="match status" value="1"/>
</dbReference>
<keyword evidence="3 6" id="KW-1133">Transmembrane helix</keyword>
<dbReference type="RefSeq" id="WP_152617346.1">
    <property type="nucleotide sequence ID" value="NZ_CADFGF010000021.1"/>
</dbReference>
<dbReference type="GO" id="GO:0016020">
    <property type="term" value="C:membrane"/>
    <property type="evidence" value="ECO:0007669"/>
    <property type="project" value="UniProtKB-SubCell"/>
</dbReference>
<sequence>MFKRKKRVEDDGALTPADSTKAQKSGKSEKPSSPFLRDQNGEQDDRYMNLAVARHNDRVEKRILYAILAMSVGFNGYYQMTSKFVPFVVAVDKIGYQISVGPADRVNAVDSKRVIREQMIDWVEYSRLIIGDQAAGKRFQRWVYARVQEGSAAKKALDRFYDERKPFQTAADHTVDTHVTLCLPVSDNTFQMEWNETLHAPNGDVIGTERWKGIFTYKIVPLDTAAGIAVNGPGFFITDFSWSKVLG</sequence>
<evidence type="ECO:0000256" key="2">
    <source>
        <dbReference type="ARBA" id="ARBA00022692"/>
    </source>
</evidence>
<evidence type="ECO:0000256" key="1">
    <source>
        <dbReference type="ARBA" id="ARBA00004167"/>
    </source>
</evidence>
<dbReference type="OrthoDB" id="9778195at2"/>
<keyword evidence="10" id="KW-1185">Reference proteome</keyword>
<dbReference type="Proteomes" id="UP000030460">
    <property type="component" value="Unassembled WGS sequence"/>
</dbReference>
<feature type="region of interest" description="Disordered" evidence="5">
    <location>
        <begin position="1"/>
        <end position="41"/>
    </location>
</feature>
<evidence type="ECO:0000256" key="5">
    <source>
        <dbReference type="SAM" id="MobiDB-lite"/>
    </source>
</evidence>
<dbReference type="EMBL" id="JTDB02000015">
    <property type="protein sequence ID" value="NLP65502.1"/>
    <property type="molecule type" value="Genomic_DNA"/>
</dbReference>
<organism evidence="9 10">
    <name type="scientific">Paraburkholderia sacchari</name>
    <dbReference type="NCBI Taxonomy" id="159450"/>
    <lineage>
        <taxon>Bacteria</taxon>
        <taxon>Pseudomonadati</taxon>
        <taxon>Pseudomonadota</taxon>
        <taxon>Betaproteobacteria</taxon>
        <taxon>Burkholderiales</taxon>
        <taxon>Burkholderiaceae</taxon>
        <taxon>Paraburkholderia</taxon>
    </lineage>
</organism>
<dbReference type="EMBL" id="JTDB02000015">
    <property type="protein sequence ID" value="NLP65587.1"/>
    <property type="molecule type" value="Genomic_DNA"/>
</dbReference>